<evidence type="ECO:0000313" key="2">
    <source>
        <dbReference type="Proteomes" id="UP000198668"/>
    </source>
</evidence>
<dbReference type="EMBL" id="FOQE01000007">
    <property type="protein sequence ID" value="SFH62445.1"/>
    <property type="molecule type" value="Genomic_DNA"/>
</dbReference>
<evidence type="ECO:0000313" key="1">
    <source>
        <dbReference type="EMBL" id="SFH62445.1"/>
    </source>
</evidence>
<dbReference type="Proteomes" id="UP000198668">
    <property type="component" value="Unassembled WGS sequence"/>
</dbReference>
<protein>
    <recommendedName>
        <fullName evidence="3">Tetratricopeptide repeat-containing protein</fullName>
    </recommendedName>
</protein>
<gene>
    <name evidence="1" type="ORF">SAMN04489868_10728</name>
</gene>
<evidence type="ECO:0008006" key="3">
    <source>
        <dbReference type="Google" id="ProtNLM"/>
    </source>
</evidence>
<dbReference type="InterPro" id="IPR011990">
    <property type="entry name" value="TPR-like_helical_dom_sf"/>
</dbReference>
<reference evidence="1 2" key="1">
    <citation type="submission" date="2016-10" db="EMBL/GenBank/DDBJ databases">
        <authorList>
            <person name="de Groot N.N."/>
        </authorList>
    </citation>
    <scope>NUCLEOTIDE SEQUENCE [LARGE SCALE GENOMIC DNA]</scope>
    <source>
        <strain evidence="1 2">DSM 27630</strain>
    </source>
</reference>
<name>A0A1I3BJF9_9LACT</name>
<organism evidence="1 2">
    <name type="scientific">Pisciglobus halotolerans</name>
    <dbReference type="NCBI Taxonomy" id="745365"/>
    <lineage>
        <taxon>Bacteria</taxon>
        <taxon>Bacillati</taxon>
        <taxon>Bacillota</taxon>
        <taxon>Bacilli</taxon>
        <taxon>Lactobacillales</taxon>
        <taxon>Carnobacteriaceae</taxon>
    </lineage>
</organism>
<keyword evidence="2" id="KW-1185">Reference proteome</keyword>
<accession>A0A1I3BJF9</accession>
<sequence length="143" mass="16821">MQPEKRENEPIICIEPSAEFYFKRGWKAFQKSRLHDAEKYFERAASLAQDEMDRVFGLCQVALIKQHQGNYQASADLLESLIKGGLGYFPEVYYFQANNFAFLEDFLRALKYTQVYLYLEPSGDYQQEAEQFQAELEIELDNF</sequence>
<dbReference type="OrthoDB" id="600613at2"/>
<proteinExistence type="predicted"/>
<dbReference type="Gene3D" id="1.25.40.10">
    <property type="entry name" value="Tetratricopeptide repeat domain"/>
    <property type="match status" value="1"/>
</dbReference>
<dbReference type="SUPFAM" id="SSF48452">
    <property type="entry name" value="TPR-like"/>
    <property type="match status" value="1"/>
</dbReference>
<dbReference type="RefSeq" id="WP_092091593.1">
    <property type="nucleotide sequence ID" value="NZ_FOQE01000007.1"/>
</dbReference>
<dbReference type="AlphaFoldDB" id="A0A1I3BJF9"/>